<dbReference type="EMBL" id="CADCTK010000675">
    <property type="protein sequence ID" value="CAA9273132.1"/>
    <property type="molecule type" value="Genomic_DNA"/>
</dbReference>
<feature type="domain" description="EamA" evidence="3">
    <location>
        <begin position="9"/>
        <end position="142"/>
    </location>
</feature>
<dbReference type="InterPro" id="IPR000620">
    <property type="entry name" value="EamA_dom"/>
</dbReference>
<dbReference type="AlphaFoldDB" id="A0A6J4J7V2"/>
<proteinExistence type="inferred from homology"/>
<dbReference type="Gene3D" id="1.10.3730.20">
    <property type="match status" value="1"/>
</dbReference>
<dbReference type="SUPFAM" id="SSF103481">
    <property type="entry name" value="Multidrug resistance efflux transporter EmrE"/>
    <property type="match status" value="1"/>
</dbReference>
<dbReference type="GO" id="GO:0016020">
    <property type="term" value="C:membrane"/>
    <property type="evidence" value="ECO:0007669"/>
    <property type="project" value="InterPro"/>
</dbReference>
<reference evidence="4" key="1">
    <citation type="submission" date="2020-02" db="EMBL/GenBank/DDBJ databases">
        <authorList>
            <person name="Meier V. D."/>
        </authorList>
    </citation>
    <scope>NUCLEOTIDE SEQUENCE</scope>
    <source>
        <strain evidence="4">AVDCRST_MAG26</strain>
    </source>
</reference>
<sequence>MLPISTHWWVFALLSALFAALTTIFAKLGISEVNSNLATALRTVVILIIAWGIVFATGGQSQLGTLSPRTLFFLVLSGVATGLSWLCYFKALQLGKASYVAPLDKSSLVMILVLSAIFLGEPLTWKSVAGSILIVAGTLVFIL</sequence>
<feature type="transmembrane region" description="Helical" evidence="2">
    <location>
        <begin position="125"/>
        <end position="142"/>
    </location>
</feature>
<dbReference type="Pfam" id="PF00892">
    <property type="entry name" value="EamA"/>
    <property type="match status" value="1"/>
</dbReference>
<keyword evidence="2" id="KW-0812">Transmembrane</keyword>
<evidence type="ECO:0000256" key="1">
    <source>
        <dbReference type="ARBA" id="ARBA00007362"/>
    </source>
</evidence>
<feature type="transmembrane region" description="Helical" evidence="2">
    <location>
        <begin position="40"/>
        <end position="58"/>
    </location>
</feature>
<comment type="similarity">
    <text evidence="1">Belongs to the EamA transporter family.</text>
</comment>
<name>A0A6J4J7V2_9CHLR</name>
<dbReference type="PANTHER" id="PTHR22911">
    <property type="entry name" value="ACYL-MALONYL CONDENSING ENZYME-RELATED"/>
    <property type="match status" value="1"/>
</dbReference>
<accession>A0A6J4J7V2</accession>
<dbReference type="PANTHER" id="PTHR22911:SF137">
    <property type="entry name" value="SOLUTE CARRIER FAMILY 35 MEMBER G2-RELATED"/>
    <property type="match status" value="1"/>
</dbReference>
<evidence type="ECO:0000313" key="4">
    <source>
        <dbReference type="EMBL" id="CAA9273132.1"/>
    </source>
</evidence>
<feature type="transmembrane region" description="Helical" evidence="2">
    <location>
        <begin position="100"/>
        <end position="119"/>
    </location>
</feature>
<protein>
    <recommendedName>
        <fullName evidence="3">EamA domain-containing protein</fullName>
    </recommendedName>
</protein>
<evidence type="ECO:0000256" key="2">
    <source>
        <dbReference type="SAM" id="Phobius"/>
    </source>
</evidence>
<organism evidence="4">
    <name type="scientific">uncultured Chloroflexia bacterium</name>
    <dbReference type="NCBI Taxonomy" id="1672391"/>
    <lineage>
        <taxon>Bacteria</taxon>
        <taxon>Bacillati</taxon>
        <taxon>Chloroflexota</taxon>
        <taxon>Chloroflexia</taxon>
        <taxon>environmental samples</taxon>
    </lineage>
</organism>
<keyword evidence="2" id="KW-1133">Transmembrane helix</keyword>
<feature type="transmembrane region" description="Helical" evidence="2">
    <location>
        <begin position="70"/>
        <end position="88"/>
    </location>
</feature>
<feature type="transmembrane region" description="Helical" evidence="2">
    <location>
        <begin position="6"/>
        <end position="28"/>
    </location>
</feature>
<dbReference type="InterPro" id="IPR037185">
    <property type="entry name" value="EmrE-like"/>
</dbReference>
<evidence type="ECO:0000259" key="3">
    <source>
        <dbReference type="Pfam" id="PF00892"/>
    </source>
</evidence>
<keyword evidence="2" id="KW-0472">Membrane</keyword>
<gene>
    <name evidence="4" type="ORF">AVDCRST_MAG26-2924</name>
</gene>